<keyword evidence="2" id="KW-1185">Reference proteome</keyword>
<dbReference type="HOGENOM" id="CLU_3285178_0_0_9"/>
<dbReference type="AlphaFoldDB" id="G4NWP0"/>
<protein>
    <submittedName>
        <fullName evidence="1">Uncharacterized protein</fullName>
    </submittedName>
</protein>
<reference evidence="1 2" key="1">
    <citation type="journal article" date="2012" name="J. Bacteriol.">
        <title>Whole-genome sequences of Bacillus subtilis and close relatives.</title>
        <authorList>
            <person name="Earl A.M."/>
            <person name="Eppinger M."/>
            <person name="Fricke W.F."/>
            <person name="Rosovitz M.J."/>
            <person name="Rasko D.A."/>
            <person name="Daugherty S."/>
            <person name="Losick R."/>
            <person name="Kolter R."/>
            <person name="Ravel J."/>
        </authorList>
    </citation>
    <scope>NUCLEOTIDE SEQUENCE [LARGE SCALE GENOMIC DNA]</scope>
    <source>
        <strain evidence="2">DSM 15029 / JCM 12233 / NBRC 101239 / NRRL B-23049 / TU-B-10</strain>
    </source>
</reference>
<dbReference type="EMBL" id="CP002905">
    <property type="protein sequence ID" value="AEP86435.1"/>
    <property type="molecule type" value="Genomic_DNA"/>
</dbReference>
<accession>G4NWP0</accession>
<sequence length="40" mass="4571">MVICPDFSFFDLISELPHTGTAIAKRPHGFYSRNCQDWGI</sequence>
<evidence type="ECO:0000313" key="1">
    <source>
        <dbReference type="EMBL" id="AEP86435.1"/>
    </source>
</evidence>
<dbReference type="Proteomes" id="UP000002651">
    <property type="component" value="Chromosome"/>
</dbReference>
<dbReference type="KEGG" id="bst:GYO_1795"/>
<evidence type="ECO:0000313" key="2">
    <source>
        <dbReference type="Proteomes" id="UP000002651"/>
    </source>
</evidence>
<proteinExistence type="predicted"/>
<organism evidence="1 2">
    <name type="scientific">Bacillus spizizenii (strain DSM 15029 / JCM 12233 / NBRC 101239 / NRRL B-23049 / TU-B-10)</name>
    <name type="common">Bacillus subtilis subsp. spizizenii</name>
    <dbReference type="NCBI Taxonomy" id="1052585"/>
    <lineage>
        <taxon>Bacteria</taxon>
        <taxon>Bacillati</taxon>
        <taxon>Bacillota</taxon>
        <taxon>Bacilli</taxon>
        <taxon>Bacillales</taxon>
        <taxon>Bacillaceae</taxon>
        <taxon>Bacillus</taxon>
    </lineage>
</organism>
<dbReference type="STRING" id="1052585.GYO_1795"/>
<name>G4NWP0_BACS4</name>
<gene>
    <name evidence="1" type="ordered locus">GYO_1795</name>
</gene>